<gene>
    <name evidence="2" type="primary">NCL1_18726</name>
    <name evidence="2" type="ORF">TNCV_2181151</name>
</gene>
<dbReference type="Proteomes" id="UP000887159">
    <property type="component" value="Unassembled WGS sequence"/>
</dbReference>
<name>A0A8X6VUU6_TRICX</name>
<evidence type="ECO:0000313" key="3">
    <source>
        <dbReference type="Proteomes" id="UP000887159"/>
    </source>
</evidence>
<evidence type="ECO:0008006" key="4">
    <source>
        <dbReference type="Google" id="ProtNLM"/>
    </source>
</evidence>
<dbReference type="AlphaFoldDB" id="A0A8X6VUU6"/>
<feature type="region of interest" description="Disordered" evidence="1">
    <location>
        <begin position="37"/>
        <end position="78"/>
    </location>
</feature>
<accession>A0A8X6VUU6</accession>
<evidence type="ECO:0000313" key="2">
    <source>
        <dbReference type="EMBL" id="GFY22854.1"/>
    </source>
</evidence>
<reference evidence="2" key="1">
    <citation type="submission" date="2020-08" db="EMBL/GenBank/DDBJ databases">
        <title>Multicomponent nature underlies the extraordinary mechanical properties of spider dragline silk.</title>
        <authorList>
            <person name="Kono N."/>
            <person name="Nakamura H."/>
            <person name="Mori M."/>
            <person name="Yoshida Y."/>
            <person name="Ohtoshi R."/>
            <person name="Malay A.D."/>
            <person name="Moran D.A.P."/>
            <person name="Tomita M."/>
            <person name="Numata K."/>
            <person name="Arakawa K."/>
        </authorList>
    </citation>
    <scope>NUCLEOTIDE SEQUENCE</scope>
</reference>
<evidence type="ECO:0000256" key="1">
    <source>
        <dbReference type="SAM" id="MobiDB-lite"/>
    </source>
</evidence>
<proteinExistence type="predicted"/>
<feature type="compositionally biased region" description="Basic and acidic residues" evidence="1">
    <location>
        <begin position="63"/>
        <end position="74"/>
    </location>
</feature>
<dbReference type="EMBL" id="BMAU01021361">
    <property type="protein sequence ID" value="GFY22854.1"/>
    <property type="molecule type" value="Genomic_DNA"/>
</dbReference>
<comment type="caution">
    <text evidence="2">The sequence shown here is derived from an EMBL/GenBank/DDBJ whole genome shotgun (WGS) entry which is preliminary data.</text>
</comment>
<organism evidence="2 3">
    <name type="scientific">Trichonephila clavipes</name>
    <name type="common">Golden silk orbweaver</name>
    <name type="synonym">Nephila clavipes</name>
    <dbReference type="NCBI Taxonomy" id="2585209"/>
    <lineage>
        <taxon>Eukaryota</taxon>
        <taxon>Metazoa</taxon>
        <taxon>Ecdysozoa</taxon>
        <taxon>Arthropoda</taxon>
        <taxon>Chelicerata</taxon>
        <taxon>Arachnida</taxon>
        <taxon>Araneae</taxon>
        <taxon>Araneomorphae</taxon>
        <taxon>Entelegynae</taxon>
        <taxon>Araneoidea</taxon>
        <taxon>Nephilidae</taxon>
        <taxon>Trichonephila</taxon>
    </lineage>
</organism>
<keyword evidence="3" id="KW-1185">Reference proteome</keyword>
<sequence>MQKRCSPECKEHYLDIWEELIFPEMLADKLESFNNIRRSLPSGPRRHVKASETVNDGRQVPFRKPERPPKREYSHQVPNERSPLGCYGCGKQGVIKSRCPTCKLNASQRTDIATNHINAYTAQTRSPRLTLIDITFCVIKRRVCEDTGSSHSIAGERMFQIFKDKGLLFLGNHISNELSRCSTDRSSAGLVLNVNNTCWYFWDNPTHKYPFGEELDSPSIVEKMSSNTCQLTEGEGESLTSA</sequence>
<protein>
    <recommendedName>
        <fullName evidence="4">CCHC-type domain-containing protein</fullName>
    </recommendedName>
</protein>